<keyword evidence="5" id="KW-0813">Transport</keyword>
<evidence type="ECO:0000256" key="1">
    <source>
        <dbReference type="ARBA" id="ARBA00004370"/>
    </source>
</evidence>
<dbReference type="InterPro" id="IPR023408">
    <property type="entry name" value="MscS_beta-dom_sf"/>
</dbReference>
<reference evidence="7 8" key="1">
    <citation type="submission" date="2019-02" db="EMBL/GenBank/DDBJ databases">
        <title>Genomic Encyclopedia of Type Strains, Phase IV (KMG-IV): sequencing the most valuable type-strain genomes for metagenomic binning, comparative biology and taxonomic classification.</title>
        <authorList>
            <person name="Goeker M."/>
        </authorList>
    </citation>
    <scope>NUCLEOTIDE SEQUENCE [LARGE SCALE GENOMIC DNA]</scope>
    <source>
        <strain evidence="7 8">K24</strain>
    </source>
</reference>
<dbReference type="SUPFAM" id="SSF50182">
    <property type="entry name" value="Sm-like ribonucleoproteins"/>
    <property type="match status" value="1"/>
</dbReference>
<feature type="domain" description="Mechanosensitive ion channel MscS" evidence="6">
    <location>
        <begin position="127"/>
        <end position="196"/>
    </location>
</feature>
<evidence type="ECO:0000256" key="5">
    <source>
        <dbReference type="RuleBase" id="RU369025"/>
    </source>
</evidence>
<comment type="caution">
    <text evidence="7">The sequence shown here is derived from an EMBL/GenBank/DDBJ whole genome shotgun (WGS) entry which is preliminary data.</text>
</comment>
<comment type="subcellular location">
    <subcellularLocation>
        <location evidence="5">Cell inner membrane</location>
        <topology evidence="5">Multi-pass membrane protein</topology>
    </subcellularLocation>
    <subcellularLocation>
        <location evidence="1">Membrane</location>
    </subcellularLocation>
</comment>
<evidence type="ECO:0000259" key="6">
    <source>
        <dbReference type="Pfam" id="PF00924"/>
    </source>
</evidence>
<dbReference type="Proteomes" id="UP000292445">
    <property type="component" value="Unassembled WGS sequence"/>
</dbReference>
<keyword evidence="4 5" id="KW-0472">Membrane</keyword>
<keyword evidence="5" id="KW-1003">Cell membrane</keyword>
<comment type="function">
    <text evidence="5">Mechanosensitive channel that participates in the regulation of osmotic pressure changes within the cell, opening in response to stretch forces in the membrane lipid bilayer, without the need for other proteins. Contributes to normal resistance to hypoosmotic shock. Forms an ion channel of 1.0 nanosiemens conductance with a slight preference for anions.</text>
</comment>
<dbReference type="GO" id="GO:0005886">
    <property type="term" value="C:plasma membrane"/>
    <property type="evidence" value="ECO:0007669"/>
    <property type="project" value="UniProtKB-SubCell"/>
</dbReference>
<organism evidence="7 8">
    <name type="scientific">Pigmentiphaga kullae</name>
    <dbReference type="NCBI Taxonomy" id="151784"/>
    <lineage>
        <taxon>Bacteria</taxon>
        <taxon>Pseudomonadati</taxon>
        <taxon>Pseudomonadota</taxon>
        <taxon>Betaproteobacteria</taxon>
        <taxon>Burkholderiales</taxon>
        <taxon>Alcaligenaceae</taxon>
        <taxon>Pigmentiphaga</taxon>
    </lineage>
</organism>
<dbReference type="InterPro" id="IPR010920">
    <property type="entry name" value="LSM_dom_sf"/>
</dbReference>
<evidence type="ECO:0000313" key="8">
    <source>
        <dbReference type="Proteomes" id="UP000292445"/>
    </source>
</evidence>
<comment type="similarity">
    <text evidence="5">Belongs to the MscS (TC 1.A.23) family.</text>
</comment>
<accession>A0A4Q7NNC5</accession>
<evidence type="ECO:0000313" key="7">
    <source>
        <dbReference type="EMBL" id="RZS86572.1"/>
    </source>
</evidence>
<keyword evidence="5" id="KW-0407">Ion channel</keyword>
<keyword evidence="3 5" id="KW-1133">Transmembrane helix</keyword>
<dbReference type="Gene3D" id="1.10.287.1260">
    <property type="match status" value="1"/>
</dbReference>
<proteinExistence type="inferred from homology"/>
<dbReference type="GO" id="GO:0008381">
    <property type="term" value="F:mechanosensitive monoatomic ion channel activity"/>
    <property type="evidence" value="ECO:0007669"/>
    <property type="project" value="InterPro"/>
</dbReference>
<evidence type="ECO:0000256" key="2">
    <source>
        <dbReference type="ARBA" id="ARBA00022692"/>
    </source>
</evidence>
<dbReference type="Pfam" id="PF00924">
    <property type="entry name" value="MS_channel_2nd"/>
    <property type="match status" value="1"/>
</dbReference>
<comment type="subunit">
    <text evidence="5">Homoheptamer.</text>
</comment>
<keyword evidence="5" id="KW-0997">Cell inner membrane</keyword>
<dbReference type="InterPro" id="IPR045275">
    <property type="entry name" value="MscS_archaea/bacteria_type"/>
</dbReference>
<feature type="transmembrane region" description="Helical" evidence="5">
    <location>
        <begin position="38"/>
        <end position="58"/>
    </location>
</feature>
<name>A0A4Q7NNC5_9BURK</name>
<keyword evidence="8" id="KW-1185">Reference proteome</keyword>
<dbReference type="InterPro" id="IPR006685">
    <property type="entry name" value="MscS_channel_2nd"/>
</dbReference>
<dbReference type="EMBL" id="SGXC01000001">
    <property type="protein sequence ID" value="RZS86572.1"/>
    <property type="molecule type" value="Genomic_DNA"/>
</dbReference>
<keyword evidence="2 5" id="KW-0812">Transmembrane</keyword>
<comment type="caution">
    <text evidence="5">Lacks conserved residue(s) required for the propagation of feature annotation.</text>
</comment>
<gene>
    <name evidence="7" type="ORF">EV675_2619</name>
</gene>
<dbReference type="Gene3D" id="2.30.30.60">
    <property type="match status" value="1"/>
</dbReference>
<protein>
    <recommendedName>
        <fullName evidence="5">Small-conductance mechanosensitive channel</fullName>
    </recommendedName>
</protein>
<dbReference type="AlphaFoldDB" id="A0A4Q7NNC5"/>
<sequence length="220" mass="24069">MRQNRNLSAFALSSSMKDFLLSLHARLPRWADNWLDALVVAFQIGAIVFAAWVVARLARHLVARLTATYALPAKVALLSRRVLAFIVYGGALLWSLERLGVSGMALWAAFTGFATVAAVAFFAAWSVLSNLFCALLIFTTRTFRAGDLVELLESGDKPGLRGRVVDINLVYTTLLESGDQTNGTTLQLPNSLFFQRALRRWHGAAEAGNPPAIEIHRSGP</sequence>
<dbReference type="PANTHER" id="PTHR30221:SF8">
    <property type="entry name" value="SMALL-CONDUCTANCE MECHANOSENSITIVE CHANNEL"/>
    <property type="match status" value="1"/>
</dbReference>
<feature type="transmembrane region" description="Helical" evidence="5">
    <location>
        <begin position="108"/>
        <end position="138"/>
    </location>
</feature>
<feature type="transmembrane region" description="Helical" evidence="5">
    <location>
        <begin position="78"/>
        <end position="96"/>
    </location>
</feature>
<keyword evidence="5" id="KW-0406">Ion transport</keyword>
<dbReference type="PANTHER" id="PTHR30221">
    <property type="entry name" value="SMALL-CONDUCTANCE MECHANOSENSITIVE CHANNEL"/>
    <property type="match status" value="1"/>
</dbReference>
<evidence type="ECO:0000256" key="4">
    <source>
        <dbReference type="ARBA" id="ARBA00023136"/>
    </source>
</evidence>
<evidence type="ECO:0000256" key="3">
    <source>
        <dbReference type="ARBA" id="ARBA00022989"/>
    </source>
</evidence>